<dbReference type="AlphaFoldDB" id="A0AA39WT17"/>
<dbReference type="EMBL" id="JAUJDW010000167">
    <property type="protein sequence ID" value="KAK0621078.1"/>
    <property type="molecule type" value="Genomic_DNA"/>
</dbReference>
<organism evidence="1 2">
    <name type="scientific">Lasiodiplodia hormozganensis</name>
    <dbReference type="NCBI Taxonomy" id="869390"/>
    <lineage>
        <taxon>Eukaryota</taxon>
        <taxon>Fungi</taxon>
        <taxon>Dikarya</taxon>
        <taxon>Ascomycota</taxon>
        <taxon>Pezizomycotina</taxon>
        <taxon>Dothideomycetes</taxon>
        <taxon>Dothideomycetes incertae sedis</taxon>
        <taxon>Botryosphaeriales</taxon>
        <taxon>Botryosphaeriaceae</taxon>
        <taxon>Lasiodiplodia</taxon>
    </lineage>
</organism>
<keyword evidence="2" id="KW-1185">Reference proteome</keyword>
<evidence type="ECO:0000313" key="2">
    <source>
        <dbReference type="Proteomes" id="UP001175001"/>
    </source>
</evidence>
<dbReference type="Proteomes" id="UP001175001">
    <property type="component" value="Unassembled WGS sequence"/>
</dbReference>
<accession>A0AA39WT17</accession>
<protein>
    <submittedName>
        <fullName evidence="1">Uncharacterized protein</fullName>
    </submittedName>
</protein>
<sequence>MKDHRTRIDSMQMDDDDCSALSLIPTTSSAASTTTVESEYSTTDESLSDTHSLFDNIAVYSMIAQHYFTSSAPAFASELHVLLRHEGRLNTITRIAGLLILPRRLQRPLWTFVAGVVGGGSSARRRIEETARRHLGMSLSVDDFQMLGRRISPRCVSEWDLEAPVRGIWNIYQAYYAVLCRLARGEYEESRQGWEGMVRDVRIVLQIIYTVACVGDGVGAREQCGVKCLGGKHVMAKASKVVA</sequence>
<comment type="caution">
    <text evidence="1">The sequence shown here is derived from an EMBL/GenBank/DDBJ whole genome shotgun (WGS) entry which is preliminary data.</text>
</comment>
<name>A0AA39WT17_9PEZI</name>
<gene>
    <name evidence="1" type="ORF">DIS24_g11471</name>
</gene>
<evidence type="ECO:0000313" key="1">
    <source>
        <dbReference type="EMBL" id="KAK0621078.1"/>
    </source>
</evidence>
<reference evidence="1" key="1">
    <citation type="submission" date="2023-06" db="EMBL/GenBank/DDBJ databases">
        <title>Multi-omics analyses reveal the molecular pathogenesis toolkit of Lasiodiplodia hormozganensis, a cross-kingdom pathogen.</title>
        <authorList>
            <person name="Felix C."/>
            <person name="Meneses R."/>
            <person name="Goncalves M.F.M."/>
            <person name="Tilleman L."/>
            <person name="Duarte A.S."/>
            <person name="Jorrin-Novo J.V."/>
            <person name="Van De Peer Y."/>
            <person name="Deforce D."/>
            <person name="Van Nieuwerburgh F."/>
            <person name="Esteves A.C."/>
            <person name="Alves A."/>
        </authorList>
    </citation>
    <scope>NUCLEOTIDE SEQUENCE</scope>
    <source>
        <strain evidence="1">CBS 339.90</strain>
    </source>
</reference>
<proteinExistence type="predicted"/>